<evidence type="ECO:0000313" key="2">
    <source>
        <dbReference type="EMBL" id="GEM79443.1"/>
    </source>
</evidence>
<feature type="signal peptide" evidence="1">
    <location>
        <begin position="1"/>
        <end position="22"/>
    </location>
</feature>
<accession>A0A511QQ36</accession>
<dbReference type="Gene3D" id="2.60.120.260">
    <property type="entry name" value="Galactose-binding domain-like"/>
    <property type="match status" value="1"/>
</dbReference>
<sequence>MTITAKRWITLSSAILTFSACASDTNNYSGSGSISQGAAKTIEANIFECENSRSRVAGIGEITDSEGKVWTVPAENNFASAPKAVDLYEECAGITPKSIAEVDQGSVPVVVVDPDGQEITGYIFADNYFELYINGALIAVDSVPFTPFNSSIVKFKVSKPYTIAVKVIDWEENLGLGSEDNRGKAFHPGDGGFIASFSDGTVTNADWQAQTFYTSPIYEPSCLKEVNDQRLSDGCTTEGTNNGQDAYAVHWQIPSDWMAQGFDSTSWPKASLYTEDEIGVNNKKAYMNFIDKFSGAGASFIWSTNVVLDNEVLLIYEVK</sequence>
<feature type="chain" id="PRO_5022124238" evidence="1">
    <location>
        <begin position="23"/>
        <end position="319"/>
    </location>
</feature>
<reference evidence="2 3" key="1">
    <citation type="submission" date="2019-07" db="EMBL/GenBank/DDBJ databases">
        <title>Whole genome shotgun sequence of Vibrio superstes NBRC 103154.</title>
        <authorList>
            <person name="Hosoyama A."/>
            <person name="Uohara A."/>
            <person name="Ohji S."/>
            <person name="Ichikawa N."/>
        </authorList>
    </citation>
    <scope>NUCLEOTIDE SEQUENCE [LARGE SCALE GENOMIC DNA]</scope>
    <source>
        <strain evidence="2 3">NBRC 103154</strain>
    </source>
</reference>
<dbReference type="EMBL" id="BJXK01000005">
    <property type="protein sequence ID" value="GEM79443.1"/>
    <property type="molecule type" value="Genomic_DNA"/>
</dbReference>
<gene>
    <name evidence="2" type="ORF">VSU01S_16880</name>
</gene>
<name>A0A511QQ36_9VIBR</name>
<keyword evidence="1" id="KW-0732">Signal</keyword>
<evidence type="ECO:0000313" key="3">
    <source>
        <dbReference type="Proteomes" id="UP000321113"/>
    </source>
</evidence>
<dbReference type="RefSeq" id="WP_119007901.1">
    <property type="nucleotide sequence ID" value="NZ_BJXK01000005.1"/>
</dbReference>
<protein>
    <submittedName>
        <fullName evidence="2">Uncharacterized protein</fullName>
    </submittedName>
</protein>
<comment type="caution">
    <text evidence="2">The sequence shown here is derived from an EMBL/GenBank/DDBJ whole genome shotgun (WGS) entry which is preliminary data.</text>
</comment>
<dbReference type="Proteomes" id="UP000321113">
    <property type="component" value="Unassembled WGS sequence"/>
</dbReference>
<dbReference type="PROSITE" id="PS51257">
    <property type="entry name" value="PROKAR_LIPOPROTEIN"/>
    <property type="match status" value="1"/>
</dbReference>
<proteinExistence type="predicted"/>
<dbReference type="OrthoDB" id="9797506at2"/>
<organism evidence="2 3">
    <name type="scientific">Vibrio superstes NBRC 103154</name>
    <dbReference type="NCBI Taxonomy" id="1219062"/>
    <lineage>
        <taxon>Bacteria</taxon>
        <taxon>Pseudomonadati</taxon>
        <taxon>Pseudomonadota</taxon>
        <taxon>Gammaproteobacteria</taxon>
        <taxon>Vibrionales</taxon>
        <taxon>Vibrionaceae</taxon>
        <taxon>Vibrio</taxon>
    </lineage>
</organism>
<evidence type="ECO:0000256" key="1">
    <source>
        <dbReference type="SAM" id="SignalP"/>
    </source>
</evidence>
<dbReference type="AlphaFoldDB" id="A0A511QQ36"/>
<keyword evidence="3" id="KW-1185">Reference proteome</keyword>